<keyword evidence="4" id="KW-1185">Reference proteome</keyword>
<dbReference type="AlphaFoldDB" id="A0A6A5BH19"/>
<evidence type="ECO:0000313" key="3">
    <source>
        <dbReference type="EMBL" id="KAF0973328.1"/>
    </source>
</evidence>
<evidence type="ECO:0000259" key="2">
    <source>
        <dbReference type="SMART" id="SM01293"/>
    </source>
</evidence>
<dbReference type="Pfam" id="PF11882">
    <property type="entry name" value="DUF3402"/>
    <property type="match status" value="1"/>
</dbReference>
<organism evidence="3 4">
    <name type="scientific">Naegleria fowleri</name>
    <name type="common">Brain eating amoeba</name>
    <dbReference type="NCBI Taxonomy" id="5763"/>
    <lineage>
        <taxon>Eukaryota</taxon>
        <taxon>Discoba</taxon>
        <taxon>Heterolobosea</taxon>
        <taxon>Tetramitia</taxon>
        <taxon>Eutetramitia</taxon>
        <taxon>Vahlkampfiidae</taxon>
        <taxon>Naegleria</taxon>
    </lineage>
</organism>
<dbReference type="InterPro" id="IPR021819">
    <property type="entry name" value="Far11/STRP_C"/>
</dbReference>
<feature type="region of interest" description="Disordered" evidence="1">
    <location>
        <begin position="146"/>
        <end position="182"/>
    </location>
</feature>
<dbReference type="SMART" id="SM01293">
    <property type="entry name" value="DUF3402"/>
    <property type="match status" value="1"/>
</dbReference>
<feature type="region of interest" description="Disordered" evidence="1">
    <location>
        <begin position="1"/>
        <end position="134"/>
    </location>
</feature>
<dbReference type="EMBL" id="VFQX01000061">
    <property type="protein sequence ID" value="KAF0973328.1"/>
    <property type="molecule type" value="Genomic_DNA"/>
</dbReference>
<dbReference type="GO" id="GO:0005829">
    <property type="term" value="C:cytosol"/>
    <property type="evidence" value="ECO:0007669"/>
    <property type="project" value="TreeGrafter"/>
</dbReference>
<dbReference type="VEuPathDB" id="AmoebaDB:NF0073240"/>
<sequence>MKKFAAGLSQQLNSSGKKKKAPTSGLNIESFKRKSVGESDITGSSNRYSANNTMNEIEEPFSPSMIEFEEEKRHRYGNKGREGSSSLSNNDHRDDDIFIQDGTNANAGSSSNRIDHSFLPIRSSSPPMPLFNDRKSFHSENIEYNNIHGDDYSQEVSSPQPRKSESSIMDPENSKSPGESLGSAFKKLKTKKKNLSFSKFSENVKNFKIMNKSALEDYTSDIERGHTQLLDACDEFFEKRESAEIALCKSSDILNTFGNEVTESTIIYILEKIEACHWEYGYHLLSVVMGYAGNSIGITGSFSISKKNCSTVLDCNGLNTIIYAFKHHAFALANVEFSPSIPMEQFEKVCKEKEKWFNLYANILYVFLTVLSWNPSKEVLEELKYDLFDRNVNESRTQYGKKENSEHFLIVLLTLLRTSVLNDATDRGNIHSLKKLVMLMHKTLHILFICDADNSHKKKYTKITKVLQKERSKSMRLKVAPETKEAYIKVNQGNASKIVEEAIGVYQKAPEKKDTSEKVADNTLPRALIENPSMKEVLYRLMLEELPDFVVLMSSILDKITKGECGANFSTVEKRRYCNILLKSLLSVVLLLIKNWRKSCQMQAKYLIHLLGEAEIYVLLFRLIELDIKAFIYHDDTNVEAFFMRGESTAKNTTSSFSTKTNWRNVYVVTIALRIIHQMTKDDPFLISKLIRKHKLHRTLKKVIQAEVIEALCKYSCKILKNCLPQLPLKWKTTNMLVVNNIYFHVRPTLTDTSWIQSLNTTIQISQTEYVNEMKRVVHDIEHFHNVNYFGWWKHVGYRAIDKLAKTKRQTTSQQQDYDQLVFSKENGLLGEDYISYLYNSIELTEEEKRRALFLQI</sequence>
<dbReference type="InterPro" id="IPR040185">
    <property type="entry name" value="Far11/STRP"/>
</dbReference>
<proteinExistence type="predicted"/>
<comment type="caution">
    <text evidence="3">The sequence shown here is derived from an EMBL/GenBank/DDBJ whole genome shotgun (WGS) entry which is preliminary data.</text>
</comment>
<dbReference type="GeneID" id="68115753"/>
<dbReference type="VEuPathDB" id="AmoebaDB:NfTy_092610"/>
<dbReference type="OMA" id="CKEKEKW"/>
<dbReference type="PANTHER" id="PTHR13239">
    <property type="entry name" value="PROTEIN REQUIRED FOR HYPHAL ANASTOMOSIS HAM-2"/>
    <property type="match status" value="1"/>
</dbReference>
<dbReference type="PANTHER" id="PTHR13239:SF4">
    <property type="entry name" value="AT25231P"/>
    <property type="match status" value="1"/>
</dbReference>
<dbReference type="VEuPathDB" id="AmoebaDB:FDP41_008535"/>
<feature type="compositionally biased region" description="Polar residues" evidence="1">
    <location>
        <begin position="101"/>
        <end position="112"/>
    </location>
</feature>
<gene>
    <name evidence="3" type="ORF">FDP41_008535</name>
</gene>
<accession>A0A6A5BH19</accession>
<feature type="compositionally biased region" description="Polar residues" evidence="1">
    <location>
        <begin position="41"/>
        <end position="55"/>
    </location>
</feature>
<name>A0A6A5BH19_NAEFO</name>
<evidence type="ECO:0000313" key="4">
    <source>
        <dbReference type="Proteomes" id="UP000444721"/>
    </source>
</evidence>
<reference evidence="3 4" key="1">
    <citation type="journal article" date="2019" name="Sci. Rep.">
        <title>Nanopore sequencing improves the draft genome of the human pathogenic amoeba Naegleria fowleri.</title>
        <authorList>
            <person name="Liechti N."/>
            <person name="Schurch N."/>
            <person name="Bruggmann R."/>
            <person name="Wittwer M."/>
        </authorList>
    </citation>
    <scope>NUCLEOTIDE SEQUENCE [LARGE SCALE GENOMIC DNA]</scope>
    <source>
        <strain evidence="3 4">ATCC 30894</strain>
    </source>
</reference>
<feature type="domain" description="Far11/STRP C-terminal" evidence="2">
    <location>
        <begin position="449"/>
        <end position="827"/>
    </location>
</feature>
<dbReference type="RefSeq" id="XP_044558041.1">
    <property type="nucleotide sequence ID" value="XM_044712399.1"/>
</dbReference>
<evidence type="ECO:0000256" key="1">
    <source>
        <dbReference type="SAM" id="MobiDB-lite"/>
    </source>
</evidence>
<dbReference type="OrthoDB" id="18234at2759"/>
<dbReference type="Proteomes" id="UP000444721">
    <property type="component" value="Unassembled WGS sequence"/>
</dbReference>
<protein>
    <recommendedName>
        <fullName evidence="2">Far11/STRP C-terminal domain-containing protein</fullName>
    </recommendedName>
</protein>
<dbReference type="GO" id="GO:0007010">
    <property type="term" value="P:cytoskeleton organization"/>
    <property type="evidence" value="ECO:0007669"/>
    <property type="project" value="TreeGrafter"/>
</dbReference>